<dbReference type="InterPro" id="IPR015915">
    <property type="entry name" value="Kelch-typ_b-propeller"/>
</dbReference>
<evidence type="ECO:0000313" key="2">
    <source>
        <dbReference type="RefSeq" id="XP_018813459.1"/>
    </source>
</evidence>
<dbReference type="Gramene" id="Jr01_20500_p1">
    <property type="protein sequence ID" value="cds.Jr01_20500_p1"/>
    <property type="gene ID" value="Jr01_20500"/>
</dbReference>
<keyword evidence="1" id="KW-1185">Reference proteome</keyword>
<dbReference type="InterPro" id="IPR006652">
    <property type="entry name" value="Kelch_1"/>
</dbReference>
<dbReference type="SUPFAM" id="SSF117281">
    <property type="entry name" value="Kelch motif"/>
    <property type="match status" value="1"/>
</dbReference>
<dbReference type="PANTHER" id="PTHR47365:SF2">
    <property type="entry name" value="KELCH-LIKE PROTEIN 23"/>
    <property type="match status" value="1"/>
</dbReference>
<evidence type="ECO:0000313" key="1">
    <source>
        <dbReference type="Proteomes" id="UP000235220"/>
    </source>
</evidence>
<name>A0A2I4E230_JUGRE</name>
<protein>
    <submittedName>
        <fullName evidence="2">Kelch-like protein 15</fullName>
    </submittedName>
</protein>
<dbReference type="SMART" id="SM00612">
    <property type="entry name" value="Kelch"/>
    <property type="match status" value="2"/>
</dbReference>
<dbReference type="AlphaFoldDB" id="A0A2I4E230"/>
<dbReference type="Proteomes" id="UP000235220">
    <property type="component" value="Chromosome 1"/>
</dbReference>
<dbReference type="Pfam" id="PF01344">
    <property type="entry name" value="Kelch_1"/>
    <property type="match status" value="1"/>
</dbReference>
<organism evidence="1 2">
    <name type="scientific">Juglans regia</name>
    <name type="common">English walnut</name>
    <dbReference type="NCBI Taxonomy" id="51240"/>
    <lineage>
        <taxon>Eukaryota</taxon>
        <taxon>Viridiplantae</taxon>
        <taxon>Streptophyta</taxon>
        <taxon>Embryophyta</taxon>
        <taxon>Tracheophyta</taxon>
        <taxon>Spermatophyta</taxon>
        <taxon>Magnoliopsida</taxon>
        <taxon>eudicotyledons</taxon>
        <taxon>Gunneridae</taxon>
        <taxon>Pentapetalae</taxon>
        <taxon>rosids</taxon>
        <taxon>fabids</taxon>
        <taxon>Fagales</taxon>
        <taxon>Juglandaceae</taxon>
        <taxon>Juglans</taxon>
    </lineage>
</organism>
<dbReference type="RefSeq" id="XP_018813459.1">
    <property type="nucleotide sequence ID" value="XM_018957914.1"/>
</dbReference>
<dbReference type="Gene3D" id="2.120.10.80">
    <property type="entry name" value="Kelch-type beta propeller"/>
    <property type="match status" value="1"/>
</dbReference>
<dbReference type="PANTHER" id="PTHR47365">
    <property type="entry name" value="PLANT PROTEIN, PUTATIVE-RELATED"/>
    <property type="match status" value="1"/>
</dbReference>
<dbReference type="GeneID" id="108985570"/>
<dbReference type="OrthoDB" id="45365at2759"/>
<accession>A0A2I4E230</accession>
<dbReference type="KEGG" id="jre:108985570"/>
<gene>
    <name evidence="2" type="primary">LOC108985570</name>
</gene>
<reference evidence="2" key="1">
    <citation type="submission" date="2025-08" db="UniProtKB">
        <authorList>
            <consortium name="RefSeq"/>
        </authorList>
    </citation>
    <scope>IDENTIFICATION</scope>
    <source>
        <tissue evidence="2">Leaves</tissue>
    </source>
</reference>
<proteinExistence type="predicted"/>
<sequence length="377" mass="42236">MGSLSPPQPFQPPPRDFPTNFRIFLSFGSRKPSPNTNMSNWIEGYNPSNNAWHYITRIPGLIENQVLKGFSMISMGNSIFIIGGRLCHKMVGINDVEDPNEIVEVDLEVISTVLRYDVRDDAWFKCAPMHTPRFDFACTVCDNKIYVAGGQCTLASARGISLAEVYDPVQNLWIALPNMSTSRYKCVGVRWKGKVHVVGGFTGNGNSWDTMERSSAEVYDSECAKWGHKLGMWQLDVPPNQIVVGPGGKLFSSGDCLNAWKGQIEAYDEDVNIWKGVEGSHYQALSYPTFSTEADSSPLFRRLFLTMAPIGTHFYFLAGYRMPGDISGMMSVVHVFDTSTNVREGWRSFEPVEEDQEKELCSHCCAFEGDHEDNMLS</sequence>